<dbReference type="InterPro" id="IPR011576">
    <property type="entry name" value="Pyridox_Oxase_N"/>
</dbReference>
<accession>A0A443JGE0</accession>
<dbReference type="InterPro" id="IPR012349">
    <property type="entry name" value="Split_barrel_FMN-bd"/>
</dbReference>
<gene>
    <name evidence="2" type="ORF">D2T30_13505</name>
</gene>
<protein>
    <submittedName>
        <fullName evidence="2">Pyridoxamine 5'-phosphate oxidase</fullName>
    </submittedName>
</protein>
<dbReference type="RefSeq" id="WP_128209286.1">
    <property type="nucleotide sequence ID" value="NZ_JBHRSO010000063.1"/>
</dbReference>
<dbReference type="EMBL" id="SAUZ01000015">
    <property type="protein sequence ID" value="RWR19530.1"/>
    <property type="molecule type" value="Genomic_DNA"/>
</dbReference>
<feature type="domain" description="Pyridoxamine 5'-phosphate oxidase N-terminal" evidence="1">
    <location>
        <begin position="5"/>
        <end position="95"/>
    </location>
</feature>
<name>A0A443JGE0_9RHOB</name>
<dbReference type="Pfam" id="PF01243">
    <property type="entry name" value="PNPOx_N"/>
    <property type="match status" value="1"/>
</dbReference>
<sequence length="136" mass="14660">MKTLTPAMKDMLATQTPIQATVTDGGIPNLGPKRSLRVYDDSTLIFNENTGGQTLANMQKGSKIAVAVIDREKLDGYRFLGTPELFTEGAPFDNAVAFAGENGMKTPKFAVLVHIDDIWSLRSGPDAGKKMDQLSA</sequence>
<proteinExistence type="predicted"/>
<comment type="caution">
    <text evidence="2">The sequence shown here is derived from an EMBL/GenBank/DDBJ whole genome shotgun (WGS) entry which is preliminary data.</text>
</comment>
<evidence type="ECO:0000313" key="3">
    <source>
        <dbReference type="Proteomes" id="UP000284476"/>
    </source>
</evidence>
<organism evidence="2 3">
    <name type="scientific">Paenirhodobacter populi</name>
    <dbReference type="NCBI Taxonomy" id="2306993"/>
    <lineage>
        <taxon>Bacteria</taxon>
        <taxon>Pseudomonadati</taxon>
        <taxon>Pseudomonadota</taxon>
        <taxon>Alphaproteobacteria</taxon>
        <taxon>Rhodobacterales</taxon>
        <taxon>Rhodobacter group</taxon>
        <taxon>Paenirhodobacter</taxon>
    </lineage>
</organism>
<dbReference type="PANTHER" id="PTHR40660">
    <property type="entry name" value="5'-PHOSPHATE OXIDASE PUTATIVE DOMAIN-CONTAINING PROTEIN-RELATED"/>
    <property type="match status" value="1"/>
</dbReference>
<reference evidence="2 3" key="2">
    <citation type="submission" date="2019-01" db="EMBL/GenBank/DDBJ databases">
        <authorList>
            <person name="Li Y."/>
        </authorList>
    </citation>
    <scope>NUCLEOTIDE SEQUENCE [LARGE SCALE GENOMIC DNA]</scope>
    <source>
        <strain evidence="2 3">SK2B-1</strain>
    </source>
</reference>
<dbReference type="PANTHER" id="PTHR40660:SF1">
    <property type="entry name" value="5'-PHOSPHATE OXIDASE PUTATIVE DOMAIN-CONTAINING PROTEIN-RELATED"/>
    <property type="match status" value="1"/>
</dbReference>
<reference evidence="2 3" key="1">
    <citation type="submission" date="2019-01" db="EMBL/GenBank/DDBJ databases">
        <title>Sinorhodobacter populi sp. nov. isolated from the symptomatic bark tissue of Populus euramericana canker.</title>
        <authorList>
            <person name="Xu G."/>
        </authorList>
    </citation>
    <scope>NUCLEOTIDE SEQUENCE [LARGE SCALE GENOMIC DNA]</scope>
    <source>
        <strain evidence="2 3">SK2B-1</strain>
    </source>
</reference>
<evidence type="ECO:0000259" key="1">
    <source>
        <dbReference type="Pfam" id="PF01243"/>
    </source>
</evidence>
<dbReference type="AlphaFoldDB" id="A0A443JGE0"/>
<dbReference type="Gene3D" id="2.30.110.10">
    <property type="entry name" value="Electron Transport, Fmn-binding Protein, Chain A"/>
    <property type="match status" value="1"/>
</dbReference>
<evidence type="ECO:0000313" key="2">
    <source>
        <dbReference type="EMBL" id="RWR19530.1"/>
    </source>
</evidence>
<dbReference type="SUPFAM" id="SSF50475">
    <property type="entry name" value="FMN-binding split barrel"/>
    <property type="match status" value="1"/>
</dbReference>
<dbReference type="Proteomes" id="UP000284476">
    <property type="component" value="Unassembled WGS sequence"/>
</dbReference>